<dbReference type="PANTHER" id="PTHR45926">
    <property type="entry name" value="OSJNBA0053K19.4 PROTEIN"/>
    <property type="match status" value="1"/>
</dbReference>
<evidence type="ECO:0000259" key="3">
    <source>
        <dbReference type="PROSITE" id="PS50014"/>
    </source>
</evidence>
<protein>
    <recommendedName>
        <fullName evidence="3">Bromo domain-containing protein</fullName>
    </recommendedName>
</protein>
<dbReference type="STRING" id="1094619.G5A7D3"/>
<sequence length="133" mass="15693">MSAHLMWYFDSLCAELQIVPAPELSGEQSRAKRNQLRRERAEFVNTVPVELKAKECQKLLRVLNSQKHDKNCWPFRKPVRVLFPALSTDYFEIIKTPMDLTTIAEKLNEFEYKAHGEFIRDVRLTFENAMIYN</sequence>
<dbReference type="PRINTS" id="PR00503">
    <property type="entry name" value="BROMODOMAIN"/>
</dbReference>
<dbReference type="AlphaFoldDB" id="G5A7D3"/>
<dbReference type="SMART" id="SM00297">
    <property type="entry name" value="BROMO"/>
    <property type="match status" value="1"/>
</dbReference>
<dbReference type="Pfam" id="PF00439">
    <property type="entry name" value="Bromodomain"/>
    <property type="match status" value="1"/>
</dbReference>
<dbReference type="KEGG" id="psoj:PHYSODRAFT_415079"/>
<evidence type="ECO:0000313" key="4">
    <source>
        <dbReference type="EMBL" id="EGZ07812.1"/>
    </source>
</evidence>
<keyword evidence="1 2" id="KW-0103">Bromodomain</keyword>
<organism evidence="4 5">
    <name type="scientific">Phytophthora sojae (strain P6497)</name>
    <name type="common">Soybean stem and root rot agent</name>
    <name type="synonym">Phytophthora megasperma f. sp. glycines</name>
    <dbReference type="NCBI Taxonomy" id="1094619"/>
    <lineage>
        <taxon>Eukaryota</taxon>
        <taxon>Sar</taxon>
        <taxon>Stramenopiles</taxon>
        <taxon>Oomycota</taxon>
        <taxon>Peronosporomycetes</taxon>
        <taxon>Peronosporales</taxon>
        <taxon>Peronosporaceae</taxon>
        <taxon>Phytophthora</taxon>
    </lineage>
</organism>
<accession>G5A7D3</accession>
<dbReference type="SMR" id="G5A7D3"/>
<reference evidence="4 5" key="1">
    <citation type="journal article" date="2006" name="Science">
        <title>Phytophthora genome sequences uncover evolutionary origins and mechanisms of pathogenesis.</title>
        <authorList>
            <person name="Tyler B.M."/>
            <person name="Tripathy S."/>
            <person name="Zhang X."/>
            <person name="Dehal P."/>
            <person name="Jiang R.H."/>
            <person name="Aerts A."/>
            <person name="Arredondo F.D."/>
            <person name="Baxter L."/>
            <person name="Bensasson D."/>
            <person name="Beynon J.L."/>
            <person name="Chapman J."/>
            <person name="Damasceno C.M."/>
            <person name="Dorrance A.E."/>
            <person name="Dou D."/>
            <person name="Dickerman A.W."/>
            <person name="Dubchak I.L."/>
            <person name="Garbelotto M."/>
            <person name="Gijzen M."/>
            <person name="Gordon S.G."/>
            <person name="Govers F."/>
            <person name="Grunwald N.J."/>
            <person name="Huang W."/>
            <person name="Ivors K.L."/>
            <person name="Jones R.W."/>
            <person name="Kamoun S."/>
            <person name="Krampis K."/>
            <person name="Lamour K.H."/>
            <person name="Lee M.K."/>
            <person name="McDonald W.H."/>
            <person name="Medina M."/>
            <person name="Meijer H.J."/>
            <person name="Nordberg E.K."/>
            <person name="Maclean D.J."/>
            <person name="Ospina-Giraldo M.D."/>
            <person name="Morris P.F."/>
            <person name="Phuntumart V."/>
            <person name="Putnam N.H."/>
            <person name="Rash S."/>
            <person name="Rose J.K."/>
            <person name="Sakihama Y."/>
            <person name="Salamov A.A."/>
            <person name="Savidor A."/>
            <person name="Scheuring C.F."/>
            <person name="Smith B.M."/>
            <person name="Sobral B.W."/>
            <person name="Terry A."/>
            <person name="Torto-Alalibo T.A."/>
            <person name="Win J."/>
            <person name="Xu Z."/>
            <person name="Zhang H."/>
            <person name="Grigoriev I.V."/>
            <person name="Rokhsar D.S."/>
            <person name="Boore J.L."/>
        </authorList>
    </citation>
    <scope>NUCLEOTIDE SEQUENCE [LARGE SCALE GENOMIC DNA]</scope>
    <source>
        <strain evidence="4 5">P6497</strain>
    </source>
</reference>
<proteinExistence type="predicted"/>
<dbReference type="EMBL" id="JH159161">
    <property type="protein sequence ID" value="EGZ07812.1"/>
    <property type="molecule type" value="Genomic_DNA"/>
</dbReference>
<dbReference type="InterPro" id="IPR001487">
    <property type="entry name" value="Bromodomain"/>
</dbReference>
<name>G5A7D3_PHYSP</name>
<keyword evidence="5" id="KW-1185">Reference proteome</keyword>
<feature type="domain" description="Bromo" evidence="3">
    <location>
        <begin position="67"/>
        <end position="133"/>
    </location>
</feature>
<dbReference type="PROSITE" id="PS50014">
    <property type="entry name" value="BROMODOMAIN_2"/>
    <property type="match status" value="1"/>
</dbReference>
<feature type="non-terminal residue" evidence="4">
    <location>
        <position position="133"/>
    </location>
</feature>
<evidence type="ECO:0000313" key="5">
    <source>
        <dbReference type="Proteomes" id="UP000002640"/>
    </source>
</evidence>
<dbReference type="InParanoid" id="G5A7D3"/>
<evidence type="ECO:0000256" key="2">
    <source>
        <dbReference type="PROSITE-ProRule" id="PRU00035"/>
    </source>
</evidence>
<dbReference type="GeneID" id="20651859"/>
<dbReference type="InterPro" id="IPR036427">
    <property type="entry name" value="Bromodomain-like_sf"/>
</dbReference>
<dbReference type="SUPFAM" id="SSF47370">
    <property type="entry name" value="Bromodomain"/>
    <property type="match status" value="1"/>
</dbReference>
<dbReference type="Gene3D" id="1.20.920.10">
    <property type="entry name" value="Bromodomain-like"/>
    <property type="match status" value="1"/>
</dbReference>
<gene>
    <name evidence="4" type="ORF">PHYSODRAFT_415079</name>
</gene>
<evidence type="ECO:0000256" key="1">
    <source>
        <dbReference type="ARBA" id="ARBA00023117"/>
    </source>
</evidence>
<dbReference type="RefSeq" id="XP_009535984.1">
    <property type="nucleotide sequence ID" value="XM_009537689.1"/>
</dbReference>
<dbReference type="Proteomes" id="UP000002640">
    <property type="component" value="Unassembled WGS sequence"/>
</dbReference>